<keyword evidence="2" id="KW-1185">Reference proteome</keyword>
<gene>
    <name evidence="1" type="ORF">DSO57_1032133</name>
</gene>
<reference evidence="1" key="1">
    <citation type="submission" date="2022-04" db="EMBL/GenBank/DDBJ databases">
        <title>Genome of the entomopathogenic fungus Entomophthora muscae.</title>
        <authorList>
            <person name="Elya C."/>
            <person name="Lovett B.R."/>
            <person name="Lee E."/>
            <person name="Macias A.M."/>
            <person name="Hajek A.E."/>
            <person name="De Bivort B.L."/>
            <person name="Kasson M.T."/>
            <person name="De Fine Licht H.H."/>
            <person name="Stajich J.E."/>
        </authorList>
    </citation>
    <scope>NUCLEOTIDE SEQUENCE</scope>
    <source>
        <strain evidence="1">Berkeley</strain>
    </source>
</reference>
<sequence>MILPVIKFVVFTLDPFLLLLWSTSPDLWLRLSSSACLMSDDPSSILLFPSDLLTSGEAIVKSLTCNNMDLYSAEPILSAPSTKGSPPPPLLHIDTDSVPLLEMEALL</sequence>
<evidence type="ECO:0000313" key="2">
    <source>
        <dbReference type="Proteomes" id="UP001165960"/>
    </source>
</evidence>
<protein>
    <submittedName>
        <fullName evidence="1">Uncharacterized protein</fullName>
    </submittedName>
</protein>
<dbReference type="Proteomes" id="UP001165960">
    <property type="component" value="Unassembled WGS sequence"/>
</dbReference>
<name>A0ACC2S2U4_9FUNG</name>
<proteinExistence type="predicted"/>
<evidence type="ECO:0000313" key="1">
    <source>
        <dbReference type="EMBL" id="KAJ9056526.1"/>
    </source>
</evidence>
<comment type="caution">
    <text evidence="1">The sequence shown here is derived from an EMBL/GenBank/DDBJ whole genome shotgun (WGS) entry which is preliminary data.</text>
</comment>
<organism evidence="1 2">
    <name type="scientific">Entomophthora muscae</name>
    <dbReference type="NCBI Taxonomy" id="34485"/>
    <lineage>
        <taxon>Eukaryota</taxon>
        <taxon>Fungi</taxon>
        <taxon>Fungi incertae sedis</taxon>
        <taxon>Zoopagomycota</taxon>
        <taxon>Entomophthoromycotina</taxon>
        <taxon>Entomophthoromycetes</taxon>
        <taxon>Entomophthorales</taxon>
        <taxon>Entomophthoraceae</taxon>
        <taxon>Entomophthora</taxon>
    </lineage>
</organism>
<accession>A0ACC2S2U4</accession>
<dbReference type="EMBL" id="QTSX02005918">
    <property type="protein sequence ID" value="KAJ9056526.1"/>
    <property type="molecule type" value="Genomic_DNA"/>
</dbReference>